<proteinExistence type="inferred from homology"/>
<evidence type="ECO:0000313" key="8">
    <source>
        <dbReference type="EMBL" id="OQV18157.1"/>
    </source>
</evidence>
<evidence type="ECO:0000313" key="9">
    <source>
        <dbReference type="Proteomes" id="UP000192578"/>
    </source>
</evidence>
<feature type="region of interest" description="Disordered" evidence="6">
    <location>
        <begin position="1"/>
        <end position="56"/>
    </location>
</feature>
<dbReference type="InterPro" id="IPR004908">
    <property type="entry name" value="ATPase_V1-cplx_hsu"/>
</dbReference>
<accession>A0A1W0WSK0</accession>
<comment type="function">
    <text evidence="5">Subunit of the V1 complex of vacuolar(H+)-ATPase (V-ATPase), a multisubunit enzyme composed of a peripheral complex (V1) that hydrolyzes ATP and a membrane integral complex (V0) that translocates protons. V-ATPase is responsible for acidifying and maintaining the pH of intracellular compartments and in some cell types, is targeted to the plasma membrane, where it is responsible for acidifying the extracellular environment. Subunit H is essential for V-ATPase activity, but not for the assembly of the complex.</text>
</comment>
<dbReference type="InterPro" id="IPR038497">
    <property type="entry name" value="ATPase_V1-cplx_hsu_C_sf"/>
</dbReference>
<dbReference type="GO" id="GO:0046961">
    <property type="term" value="F:proton-transporting ATPase activity, rotational mechanism"/>
    <property type="evidence" value="ECO:0007669"/>
    <property type="project" value="InterPro"/>
</dbReference>
<evidence type="ECO:0000259" key="7">
    <source>
        <dbReference type="Pfam" id="PF11698"/>
    </source>
</evidence>
<evidence type="ECO:0000256" key="6">
    <source>
        <dbReference type="SAM" id="MobiDB-lite"/>
    </source>
</evidence>
<evidence type="ECO:0000256" key="3">
    <source>
        <dbReference type="ARBA" id="ARBA00022781"/>
    </source>
</evidence>
<protein>
    <submittedName>
        <fullName evidence="8">V-type proton ATPase subunit H</fullName>
    </submittedName>
</protein>
<dbReference type="InterPro" id="IPR011989">
    <property type="entry name" value="ARM-like"/>
</dbReference>
<sequence>MNVALAGVKLPPKRQLSANKDKRKIAVTSPATSTPSPSSPFTPFGKSPERNVTDKRVGFDFSKKELEQISPGSGRVGSPPPADLHIVDDVDDANAPVRVKTETWIRPTLQADTEIQLDGIDEEAPMAISPMAIKAAEVRRSSINWSVYLQSQIITQDHYDCIFILESYGKQKRDHLLNHHGAQCARLLLEMTWSISKPSPVQYILTMIDDFLQEDRNRGNAFHQYASAKDGSKGWALFFPFLNRDDPFIVQQAARIIAKLACWSSELMQGAELQIYLVFLKDQIRSGANDFRQSTARCLQMIVRVAEYRVAFTNLDGISSILTALKQVNNFQIQYQLIFCLWCLTFDPDIAAKFQNYNAIQVLASVLAESQKDKVTRIIIATLRNLLENPIEDALAQEHALTMIHSRILNTLKFLSTKKFEDNDILEDIQYLTDELESIAVNISTYDQYVSELKSGALEWSPVHKNEPFWRENVTLFNDSNYELVKILVRLLEVSTDPMVLAVAVHDIGQYMRYYPPGKKVVERLGGKDRAMSMLTHPDANVRYQALLAVQKMMVQNWEFLGRRIEREQEGGPDD</sequence>
<dbReference type="GO" id="GO:0000221">
    <property type="term" value="C:vacuolar proton-transporting V-type ATPase, V1 domain"/>
    <property type="evidence" value="ECO:0007669"/>
    <property type="project" value="InterPro"/>
</dbReference>
<gene>
    <name evidence="8" type="ORF">BV898_07746</name>
</gene>
<dbReference type="FunFam" id="1.25.10.10:FF:000067">
    <property type="entry name" value="V-type proton ATPase subunit H"/>
    <property type="match status" value="1"/>
</dbReference>
<dbReference type="PANTHER" id="PTHR10698">
    <property type="entry name" value="V-TYPE PROTON ATPASE SUBUNIT H"/>
    <property type="match status" value="1"/>
</dbReference>
<dbReference type="SUPFAM" id="SSF48371">
    <property type="entry name" value="ARM repeat"/>
    <property type="match status" value="1"/>
</dbReference>
<keyword evidence="2" id="KW-0813">Transport</keyword>
<dbReference type="Pfam" id="PF11698">
    <property type="entry name" value="V-ATPase_H_C"/>
    <property type="match status" value="1"/>
</dbReference>
<dbReference type="InterPro" id="IPR011987">
    <property type="entry name" value="ATPase_V1-cplx_hsu_C"/>
</dbReference>
<feature type="compositionally biased region" description="Low complexity" evidence="6">
    <location>
        <begin position="28"/>
        <end position="46"/>
    </location>
</feature>
<dbReference type="AlphaFoldDB" id="A0A1W0WSK0"/>
<dbReference type="EMBL" id="MTYJ01000052">
    <property type="protein sequence ID" value="OQV18157.1"/>
    <property type="molecule type" value="Genomic_DNA"/>
</dbReference>
<comment type="caution">
    <text evidence="8">The sequence shown here is derived from an EMBL/GenBank/DDBJ whole genome shotgun (WGS) entry which is preliminary data.</text>
</comment>
<evidence type="ECO:0000256" key="5">
    <source>
        <dbReference type="ARBA" id="ARBA00046225"/>
    </source>
</evidence>
<dbReference type="InterPro" id="IPR016024">
    <property type="entry name" value="ARM-type_fold"/>
</dbReference>
<keyword evidence="9" id="KW-1185">Reference proteome</keyword>
<evidence type="ECO:0000256" key="4">
    <source>
        <dbReference type="ARBA" id="ARBA00023065"/>
    </source>
</evidence>
<keyword evidence="3" id="KW-0375">Hydrogen ion transport</keyword>
<organism evidence="8 9">
    <name type="scientific">Hypsibius exemplaris</name>
    <name type="common">Freshwater tardigrade</name>
    <dbReference type="NCBI Taxonomy" id="2072580"/>
    <lineage>
        <taxon>Eukaryota</taxon>
        <taxon>Metazoa</taxon>
        <taxon>Ecdysozoa</taxon>
        <taxon>Tardigrada</taxon>
        <taxon>Eutardigrada</taxon>
        <taxon>Parachela</taxon>
        <taxon>Hypsibioidea</taxon>
        <taxon>Hypsibiidae</taxon>
        <taxon>Hypsibius</taxon>
    </lineage>
</organism>
<keyword evidence="4" id="KW-0406">Ion transport</keyword>
<feature type="domain" description="ATPase V1 complex subunit H C-terminal" evidence="7">
    <location>
        <begin position="443"/>
        <end position="558"/>
    </location>
</feature>
<dbReference type="OrthoDB" id="10263554at2759"/>
<dbReference type="PANTHER" id="PTHR10698:SF0">
    <property type="entry name" value="V-TYPE PROTON ATPASE SUBUNIT H"/>
    <property type="match status" value="1"/>
</dbReference>
<comment type="similarity">
    <text evidence="1">Belongs to the V-ATPase H subunit family.</text>
</comment>
<dbReference type="Pfam" id="PF03224">
    <property type="entry name" value="V-ATPase_H_N"/>
    <property type="match status" value="1"/>
</dbReference>
<feature type="compositionally biased region" description="Basic and acidic residues" evidence="6">
    <location>
        <begin position="47"/>
        <end position="56"/>
    </location>
</feature>
<evidence type="ECO:0000256" key="2">
    <source>
        <dbReference type="ARBA" id="ARBA00022448"/>
    </source>
</evidence>
<dbReference type="Gene3D" id="1.25.40.150">
    <property type="entry name" value="V-type ATPase, subunit H, C-terminal domain"/>
    <property type="match status" value="1"/>
</dbReference>
<evidence type="ECO:0000256" key="1">
    <source>
        <dbReference type="ARBA" id="ARBA00008613"/>
    </source>
</evidence>
<reference evidence="9" key="1">
    <citation type="submission" date="2017-01" db="EMBL/GenBank/DDBJ databases">
        <title>Comparative genomics of anhydrobiosis in the tardigrade Hypsibius dujardini.</title>
        <authorList>
            <person name="Yoshida Y."/>
            <person name="Koutsovoulos G."/>
            <person name="Laetsch D."/>
            <person name="Stevens L."/>
            <person name="Kumar S."/>
            <person name="Horikawa D."/>
            <person name="Ishino K."/>
            <person name="Komine S."/>
            <person name="Tomita M."/>
            <person name="Blaxter M."/>
            <person name="Arakawa K."/>
        </authorList>
    </citation>
    <scope>NUCLEOTIDE SEQUENCE [LARGE SCALE GENOMIC DNA]</scope>
    <source>
        <strain evidence="9">Z151</strain>
    </source>
</reference>
<dbReference type="GO" id="GO:0005765">
    <property type="term" value="C:lysosomal membrane"/>
    <property type="evidence" value="ECO:0007669"/>
    <property type="project" value="TreeGrafter"/>
</dbReference>
<name>A0A1W0WSK0_HYPEX</name>
<dbReference type="Gene3D" id="1.25.10.10">
    <property type="entry name" value="Leucine-rich Repeat Variant"/>
    <property type="match status" value="1"/>
</dbReference>
<dbReference type="Proteomes" id="UP000192578">
    <property type="component" value="Unassembled WGS sequence"/>
</dbReference>